<dbReference type="InterPro" id="IPR017927">
    <property type="entry name" value="FAD-bd_FR_type"/>
</dbReference>
<comment type="catalytic activity">
    <reaction evidence="12">
        <text>2 a Fe(II)-siderophore + NADP(+) + H(+) = 2 a Fe(III)-siderophore + NADPH</text>
        <dbReference type="Rhea" id="RHEA:28795"/>
        <dbReference type="Rhea" id="RHEA-COMP:11342"/>
        <dbReference type="Rhea" id="RHEA-COMP:11344"/>
        <dbReference type="ChEBI" id="CHEBI:15378"/>
        <dbReference type="ChEBI" id="CHEBI:29033"/>
        <dbReference type="ChEBI" id="CHEBI:29034"/>
        <dbReference type="ChEBI" id="CHEBI:57783"/>
        <dbReference type="ChEBI" id="CHEBI:58349"/>
        <dbReference type="EC" id="1.16.1.9"/>
    </reaction>
</comment>
<dbReference type="InterPro" id="IPR013121">
    <property type="entry name" value="Fe_red_NAD-bd_6"/>
</dbReference>
<keyword evidence="7" id="KW-0249">Electron transport</keyword>
<evidence type="ECO:0000256" key="2">
    <source>
        <dbReference type="ARBA" id="ARBA00006278"/>
    </source>
</evidence>
<dbReference type="InterPro" id="IPR017938">
    <property type="entry name" value="Riboflavin_synthase-like_b-brl"/>
</dbReference>
<keyword evidence="9" id="KW-0560">Oxidoreductase</keyword>
<evidence type="ECO:0000256" key="6">
    <source>
        <dbReference type="ARBA" id="ARBA00022692"/>
    </source>
</evidence>
<feature type="transmembrane region" description="Helical" evidence="14">
    <location>
        <begin position="162"/>
        <end position="180"/>
    </location>
</feature>
<feature type="transmembrane region" description="Helical" evidence="14">
    <location>
        <begin position="61"/>
        <end position="81"/>
    </location>
</feature>
<dbReference type="PROSITE" id="PS51384">
    <property type="entry name" value="FAD_FR"/>
    <property type="match status" value="1"/>
</dbReference>
<dbReference type="EMBL" id="JBBXJM010000006">
    <property type="protein sequence ID" value="KAL1406279.1"/>
    <property type="molecule type" value="Genomic_DNA"/>
</dbReference>
<dbReference type="EC" id="1.16.1.9" evidence="3"/>
<feature type="region of interest" description="Disordered" evidence="13">
    <location>
        <begin position="486"/>
        <end position="512"/>
    </location>
</feature>
<dbReference type="PANTHER" id="PTHR32361">
    <property type="entry name" value="FERRIC/CUPRIC REDUCTASE TRANSMEMBRANE COMPONENT"/>
    <property type="match status" value="1"/>
</dbReference>
<evidence type="ECO:0000256" key="8">
    <source>
        <dbReference type="ARBA" id="ARBA00022989"/>
    </source>
</evidence>
<dbReference type="SUPFAM" id="SSF63380">
    <property type="entry name" value="Riboflavin synthase domain-like"/>
    <property type="match status" value="1"/>
</dbReference>
<evidence type="ECO:0000256" key="14">
    <source>
        <dbReference type="SAM" id="Phobius"/>
    </source>
</evidence>
<proteinExistence type="inferred from homology"/>
<feature type="transmembrane region" description="Helical" evidence="14">
    <location>
        <begin position="201"/>
        <end position="220"/>
    </location>
</feature>
<keyword evidence="15" id="KW-0732">Signal</keyword>
<dbReference type="InterPro" id="IPR051410">
    <property type="entry name" value="Ferric/Cupric_Reductase"/>
</dbReference>
<dbReference type="Gene3D" id="2.40.30.10">
    <property type="entry name" value="Translation factors"/>
    <property type="match status" value="1"/>
</dbReference>
<dbReference type="PANTHER" id="PTHR32361:SF23">
    <property type="entry name" value="FERRIC-CHELATE REDUCTASE"/>
    <property type="match status" value="1"/>
</dbReference>
<feature type="transmembrane region" description="Helical" evidence="14">
    <location>
        <begin position="116"/>
        <end position="142"/>
    </location>
</feature>
<evidence type="ECO:0000256" key="15">
    <source>
        <dbReference type="SAM" id="SignalP"/>
    </source>
</evidence>
<keyword evidence="6 14" id="KW-0812">Transmembrane</keyword>
<evidence type="ECO:0000256" key="5">
    <source>
        <dbReference type="ARBA" id="ARBA00022475"/>
    </source>
</evidence>
<evidence type="ECO:0000256" key="4">
    <source>
        <dbReference type="ARBA" id="ARBA00022448"/>
    </source>
</evidence>
<keyword evidence="10" id="KW-0406">Ion transport</keyword>
<feature type="transmembrane region" description="Helical" evidence="14">
    <location>
        <begin position="262"/>
        <end position="281"/>
    </location>
</feature>
<dbReference type="RefSeq" id="XP_069206223.1">
    <property type="nucleotide sequence ID" value="XM_069356382.1"/>
</dbReference>
<feature type="signal peptide" evidence="15">
    <location>
        <begin position="1"/>
        <end position="22"/>
    </location>
</feature>
<dbReference type="SFLD" id="SFLDG01168">
    <property type="entry name" value="Ferric_reductase_subgroup_(FRE"/>
    <property type="match status" value="1"/>
</dbReference>
<dbReference type="GeneID" id="95989018"/>
<evidence type="ECO:0000256" key="12">
    <source>
        <dbReference type="ARBA" id="ARBA00048483"/>
    </source>
</evidence>
<organism evidence="17 18">
    <name type="scientific">Vanrija albida</name>
    <dbReference type="NCBI Taxonomy" id="181172"/>
    <lineage>
        <taxon>Eukaryota</taxon>
        <taxon>Fungi</taxon>
        <taxon>Dikarya</taxon>
        <taxon>Basidiomycota</taxon>
        <taxon>Agaricomycotina</taxon>
        <taxon>Tremellomycetes</taxon>
        <taxon>Trichosporonales</taxon>
        <taxon>Trichosporonaceae</taxon>
        <taxon>Vanrija</taxon>
    </lineage>
</organism>
<feature type="transmembrane region" description="Helical" evidence="14">
    <location>
        <begin position="232"/>
        <end position="255"/>
    </location>
</feature>
<dbReference type="Pfam" id="PF01794">
    <property type="entry name" value="Ferric_reduct"/>
    <property type="match status" value="1"/>
</dbReference>
<name>A0ABR3PV30_9TREE</name>
<evidence type="ECO:0000313" key="18">
    <source>
        <dbReference type="Proteomes" id="UP001565368"/>
    </source>
</evidence>
<comment type="subcellular location">
    <subcellularLocation>
        <location evidence="1">Cell membrane</location>
        <topology evidence="1">Multi-pass membrane protein</topology>
    </subcellularLocation>
</comment>
<feature type="chain" id="PRO_5046499327" description="ferric-chelate reductase (NADPH)" evidence="15">
    <location>
        <begin position="23"/>
        <end position="577"/>
    </location>
</feature>
<evidence type="ECO:0000256" key="1">
    <source>
        <dbReference type="ARBA" id="ARBA00004651"/>
    </source>
</evidence>
<dbReference type="InterPro" id="IPR013112">
    <property type="entry name" value="FAD-bd_8"/>
</dbReference>
<keyword evidence="18" id="KW-1185">Reference proteome</keyword>
<keyword evidence="4" id="KW-0813">Transport</keyword>
<accession>A0ABR3PV30</accession>
<evidence type="ECO:0000313" key="17">
    <source>
        <dbReference type="EMBL" id="KAL1406279.1"/>
    </source>
</evidence>
<dbReference type="Pfam" id="PF08022">
    <property type="entry name" value="FAD_binding_8"/>
    <property type="match status" value="1"/>
</dbReference>
<evidence type="ECO:0000256" key="11">
    <source>
        <dbReference type="ARBA" id="ARBA00023136"/>
    </source>
</evidence>
<evidence type="ECO:0000256" key="9">
    <source>
        <dbReference type="ARBA" id="ARBA00023002"/>
    </source>
</evidence>
<comment type="similarity">
    <text evidence="2">Belongs to the ferric reductase (FRE) family.</text>
</comment>
<evidence type="ECO:0000256" key="7">
    <source>
        <dbReference type="ARBA" id="ARBA00022982"/>
    </source>
</evidence>
<dbReference type="SFLD" id="SFLDS00052">
    <property type="entry name" value="Ferric_Reductase_Domain"/>
    <property type="match status" value="1"/>
</dbReference>
<feature type="domain" description="FAD-binding FR-type" evidence="16">
    <location>
        <begin position="309"/>
        <end position="414"/>
    </location>
</feature>
<dbReference type="CDD" id="cd06186">
    <property type="entry name" value="NOX_Duox_like_FAD_NADP"/>
    <property type="match status" value="1"/>
</dbReference>
<dbReference type="Pfam" id="PF08030">
    <property type="entry name" value="NAD_binding_6"/>
    <property type="match status" value="1"/>
</dbReference>
<dbReference type="Proteomes" id="UP001565368">
    <property type="component" value="Unassembled WGS sequence"/>
</dbReference>
<dbReference type="InterPro" id="IPR039261">
    <property type="entry name" value="FNR_nucleotide-bd"/>
</dbReference>
<evidence type="ECO:0000256" key="13">
    <source>
        <dbReference type="SAM" id="MobiDB-lite"/>
    </source>
</evidence>
<keyword evidence="8 14" id="KW-1133">Transmembrane helix</keyword>
<evidence type="ECO:0000259" key="16">
    <source>
        <dbReference type="PROSITE" id="PS51384"/>
    </source>
</evidence>
<keyword evidence="5" id="KW-1003">Cell membrane</keyword>
<feature type="transmembrane region" description="Helical" evidence="14">
    <location>
        <begin position="293"/>
        <end position="312"/>
    </location>
</feature>
<reference evidence="17 18" key="1">
    <citation type="submission" date="2023-08" db="EMBL/GenBank/DDBJ databases">
        <title>Annotated Genome Sequence of Vanrija albida AlHP1.</title>
        <authorList>
            <person name="Herzog R."/>
        </authorList>
    </citation>
    <scope>NUCLEOTIDE SEQUENCE [LARGE SCALE GENOMIC DNA]</scope>
    <source>
        <strain evidence="17 18">AlHP1</strain>
    </source>
</reference>
<dbReference type="Gene3D" id="3.40.50.80">
    <property type="entry name" value="Nucleotide-binding domain of ferredoxin-NADP reductase (FNR) module"/>
    <property type="match status" value="1"/>
</dbReference>
<protein>
    <recommendedName>
        <fullName evidence="3">ferric-chelate reductase (NADPH)</fullName>
        <ecNumber evidence="3">1.16.1.9</ecNumber>
    </recommendedName>
</protein>
<dbReference type="InterPro" id="IPR013130">
    <property type="entry name" value="Fe3_Rdtase_TM_dom"/>
</dbReference>
<gene>
    <name evidence="17" type="ORF">Q8F55_007975</name>
</gene>
<comment type="caution">
    <text evidence="17">The sequence shown here is derived from an EMBL/GenBank/DDBJ whole genome shotgun (WGS) entry which is preliminary data.</text>
</comment>
<dbReference type="SUPFAM" id="SSF52343">
    <property type="entry name" value="Ferredoxin reductase-like, C-terminal NADP-linked domain"/>
    <property type="match status" value="1"/>
</dbReference>
<keyword evidence="11 14" id="KW-0472">Membrane</keyword>
<evidence type="ECO:0000256" key="3">
    <source>
        <dbReference type="ARBA" id="ARBA00012668"/>
    </source>
</evidence>
<sequence length="577" mass="61809">MAAATLVPAVLTLLLLSPPAAAHGAKGGVHDARGHYIPTQEERTAYQAQRIPWANQVKYGYFYLAFLGAVVVLGAAAHFVFSLRVRRAKVPGYKTVAAALRAVAYPRARPSFVDRLYTLPSLGPGVVSVAGALLATGLTFGNKWFYWAPYYGSSPLCLRSEWIAMATLPFVYVLGTKRNILTALTGVSHEKLQAYHQSSALLFLYMSLVHTFACVVNAARAQGFATAVREDIIYTSGFVALAPLFVLCLASLPVFRAAAYELFYYVHIVMALMFIAALFWHGYGLLDNDAYCITAIVLFLGAAAWRGTMMLLNNPVLHRARVARLPDSTIRITIPTATVRWGAGQHVFLRFVGLRTAESHPFTIANAYPHTEGLTKDMVFVLRPQAGFTAALASAARTEYPVLVDGPYGHAADELAAFDTVLLCAGGSGLSWALAAAQAILRAERRPALKLVWAAREYAALQWFRDELAGLVADGADVEIFITGEAASPPEKGGKGDDGESEASGPTATHHGARPAFPAIIEQHVADAVGSVAVGACGPAGLIADCANAVAQAQVDIVRGRLPQVDEVYLSSEAYAW</sequence>
<evidence type="ECO:0000256" key="10">
    <source>
        <dbReference type="ARBA" id="ARBA00023065"/>
    </source>
</evidence>